<dbReference type="Pfam" id="PF03205">
    <property type="entry name" value="MobB"/>
    <property type="match status" value="1"/>
</dbReference>
<keyword evidence="3" id="KW-1185">Reference proteome</keyword>
<dbReference type="PANTHER" id="PTHR40072:SF1">
    <property type="entry name" value="MOLYBDOPTERIN-GUANINE DINUCLEOTIDE BIOSYNTHESIS ADAPTER PROTEIN"/>
    <property type="match status" value="1"/>
</dbReference>
<proteinExistence type="predicted"/>
<dbReference type="RefSeq" id="WP_110019076.1">
    <property type="nucleotide sequence ID" value="NZ_QGTJ01000007.1"/>
</dbReference>
<dbReference type="OrthoDB" id="9804758at2"/>
<dbReference type="Gene3D" id="3.40.50.300">
    <property type="entry name" value="P-loop containing nucleotide triphosphate hydrolases"/>
    <property type="match status" value="1"/>
</dbReference>
<dbReference type="AlphaFoldDB" id="A0A317MT52"/>
<dbReference type="InterPro" id="IPR052539">
    <property type="entry name" value="MGD_biosynthesis_adapter"/>
</dbReference>
<comment type="caution">
    <text evidence="2">The sequence shown here is derived from an EMBL/GenBank/DDBJ whole genome shotgun (WGS) entry which is preliminary data.</text>
</comment>
<protein>
    <submittedName>
        <fullName evidence="2">Molybdopterin-guanine dinucleotide biosynthesis protein B</fullName>
    </submittedName>
</protein>
<organism evidence="2 3">
    <name type="scientific">Plasticicumulans acidivorans</name>
    <dbReference type="NCBI Taxonomy" id="886464"/>
    <lineage>
        <taxon>Bacteria</taxon>
        <taxon>Pseudomonadati</taxon>
        <taxon>Pseudomonadota</taxon>
        <taxon>Gammaproteobacteria</taxon>
        <taxon>Candidatus Competibacteraceae</taxon>
        <taxon>Plasticicumulans</taxon>
    </lineage>
</organism>
<dbReference type="Proteomes" id="UP000246569">
    <property type="component" value="Unassembled WGS sequence"/>
</dbReference>
<name>A0A317MT52_9GAMM</name>
<evidence type="ECO:0000259" key="1">
    <source>
        <dbReference type="Pfam" id="PF03205"/>
    </source>
</evidence>
<gene>
    <name evidence="2" type="ORF">C7443_107172</name>
</gene>
<dbReference type="PANTHER" id="PTHR40072">
    <property type="entry name" value="MOLYBDOPTERIN-GUANINE DINUCLEOTIDE BIOSYNTHESIS ADAPTER PROTEIN-RELATED"/>
    <property type="match status" value="1"/>
</dbReference>
<dbReference type="GO" id="GO:0005525">
    <property type="term" value="F:GTP binding"/>
    <property type="evidence" value="ECO:0007669"/>
    <property type="project" value="InterPro"/>
</dbReference>
<sequence length="181" mass="19688">MSVRPVFPRPLLGVVGTSGSGKTTLLCALIEQLTARGLRVGVVKQASPRFDVDVPGHDSDRLRRAGIQRLLLSGESGSTLIEEYPQPHESALAEALSWLEPATLDLVLVEGYAEAAIAKLEVLRAGQPMRHRHRDDADVIAVVCDHRIEPPPQVPCLDLNANEAVLAFVLDFLQCLPCRTE</sequence>
<dbReference type="CDD" id="cd03116">
    <property type="entry name" value="MobB"/>
    <property type="match status" value="1"/>
</dbReference>
<reference evidence="2 3" key="1">
    <citation type="submission" date="2018-05" db="EMBL/GenBank/DDBJ databases">
        <title>Genomic Encyclopedia of Type Strains, Phase IV (KMG-IV): sequencing the most valuable type-strain genomes for metagenomic binning, comparative biology and taxonomic classification.</title>
        <authorList>
            <person name="Goeker M."/>
        </authorList>
    </citation>
    <scope>NUCLEOTIDE SEQUENCE [LARGE SCALE GENOMIC DNA]</scope>
    <source>
        <strain evidence="2 3">DSM 23606</strain>
    </source>
</reference>
<dbReference type="GO" id="GO:0006777">
    <property type="term" value="P:Mo-molybdopterin cofactor biosynthetic process"/>
    <property type="evidence" value="ECO:0007669"/>
    <property type="project" value="InterPro"/>
</dbReference>
<dbReference type="EMBL" id="QGTJ01000007">
    <property type="protein sequence ID" value="PWV60597.1"/>
    <property type="molecule type" value="Genomic_DNA"/>
</dbReference>
<dbReference type="NCBIfam" id="TIGR00176">
    <property type="entry name" value="mobB"/>
    <property type="match status" value="1"/>
</dbReference>
<evidence type="ECO:0000313" key="2">
    <source>
        <dbReference type="EMBL" id="PWV60597.1"/>
    </source>
</evidence>
<feature type="domain" description="Molybdopterin-guanine dinucleotide biosynthesis protein B (MobB)" evidence="1">
    <location>
        <begin position="12"/>
        <end position="145"/>
    </location>
</feature>
<dbReference type="InterPro" id="IPR027417">
    <property type="entry name" value="P-loop_NTPase"/>
</dbReference>
<dbReference type="InterPro" id="IPR004435">
    <property type="entry name" value="MobB_dom"/>
</dbReference>
<dbReference type="SUPFAM" id="SSF52540">
    <property type="entry name" value="P-loop containing nucleoside triphosphate hydrolases"/>
    <property type="match status" value="1"/>
</dbReference>
<accession>A0A317MT52</accession>
<evidence type="ECO:0000313" key="3">
    <source>
        <dbReference type="Proteomes" id="UP000246569"/>
    </source>
</evidence>